<name>A0A8J2RNH4_9CRUS</name>
<evidence type="ECO:0000313" key="3">
    <source>
        <dbReference type="EMBL" id="CAH0099673.1"/>
    </source>
</evidence>
<keyword evidence="1" id="KW-0193">Cuticle</keyword>
<evidence type="ECO:0000256" key="2">
    <source>
        <dbReference type="SAM" id="MobiDB-lite"/>
    </source>
</evidence>
<dbReference type="AlphaFoldDB" id="A0A8J2RNH4"/>
<dbReference type="GO" id="GO:0062129">
    <property type="term" value="C:chitin-based extracellular matrix"/>
    <property type="evidence" value="ECO:0007669"/>
    <property type="project" value="TreeGrafter"/>
</dbReference>
<dbReference type="PANTHER" id="PTHR10380:SF240">
    <property type="match status" value="1"/>
</dbReference>
<evidence type="ECO:0000256" key="1">
    <source>
        <dbReference type="PROSITE-ProRule" id="PRU00497"/>
    </source>
</evidence>
<dbReference type="GO" id="GO:0008010">
    <property type="term" value="F:structural constituent of chitin-based larval cuticle"/>
    <property type="evidence" value="ECO:0007669"/>
    <property type="project" value="TreeGrafter"/>
</dbReference>
<dbReference type="PANTHER" id="PTHR10380">
    <property type="entry name" value="CUTICLE PROTEIN"/>
    <property type="match status" value="1"/>
</dbReference>
<organism evidence="3 4">
    <name type="scientific">Daphnia galeata</name>
    <dbReference type="NCBI Taxonomy" id="27404"/>
    <lineage>
        <taxon>Eukaryota</taxon>
        <taxon>Metazoa</taxon>
        <taxon>Ecdysozoa</taxon>
        <taxon>Arthropoda</taxon>
        <taxon>Crustacea</taxon>
        <taxon>Branchiopoda</taxon>
        <taxon>Diplostraca</taxon>
        <taxon>Cladocera</taxon>
        <taxon>Anomopoda</taxon>
        <taxon>Daphniidae</taxon>
        <taxon>Daphnia</taxon>
    </lineage>
</organism>
<proteinExistence type="predicted"/>
<dbReference type="Proteomes" id="UP000789390">
    <property type="component" value="Unassembled WGS sequence"/>
</dbReference>
<dbReference type="InterPro" id="IPR050468">
    <property type="entry name" value="Cuticle_Struct_Prot"/>
</dbReference>
<sequence length="247" mass="27504">MKIFVAAVLDLETICRLCRNNVNNGLHFVVCTEFQVGLLCLVGLSVSYPAQTNEAPFERRNLRKKNAVSGPREHFRSRQSEPLQPEFLTSKPRKTSQYTPLGPSVLDRESSTQESFVRPVLTQKRAPISSVRPAAEKYVAEASNTYADSGYDDGHLKFEQGVQNSAASYNSDQGVKDGRVQFSIAGQQGPNSYRFGYDTGKGPDRTFRIEERDAAGVIHGRYGFYDPSGKFRIVNYSAHPEHGFSVV</sequence>
<keyword evidence="4" id="KW-1185">Reference proteome</keyword>
<dbReference type="EMBL" id="CAKKLH010000024">
    <property type="protein sequence ID" value="CAH0099673.1"/>
    <property type="molecule type" value="Genomic_DNA"/>
</dbReference>
<protein>
    <submittedName>
        <fullName evidence="3">Uncharacterized protein</fullName>
    </submittedName>
</protein>
<dbReference type="PROSITE" id="PS51155">
    <property type="entry name" value="CHIT_BIND_RR_2"/>
    <property type="match status" value="1"/>
</dbReference>
<feature type="region of interest" description="Disordered" evidence="2">
    <location>
        <begin position="57"/>
        <end position="118"/>
    </location>
</feature>
<comment type="caution">
    <text evidence="3">The sequence shown here is derived from an EMBL/GenBank/DDBJ whole genome shotgun (WGS) entry which is preliminary data.</text>
</comment>
<accession>A0A8J2RNH4</accession>
<reference evidence="3" key="1">
    <citation type="submission" date="2021-11" db="EMBL/GenBank/DDBJ databases">
        <authorList>
            <person name="Schell T."/>
        </authorList>
    </citation>
    <scope>NUCLEOTIDE SEQUENCE</scope>
    <source>
        <strain evidence="3">M5</strain>
    </source>
</reference>
<evidence type="ECO:0000313" key="4">
    <source>
        <dbReference type="Proteomes" id="UP000789390"/>
    </source>
</evidence>
<dbReference type="InterPro" id="IPR000618">
    <property type="entry name" value="Insect_cuticle"/>
</dbReference>
<dbReference type="Pfam" id="PF00379">
    <property type="entry name" value="Chitin_bind_4"/>
    <property type="match status" value="1"/>
</dbReference>
<dbReference type="OrthoDB" id="6436078at2759"/>
<gene>
    <name evidence="3" type="ORF">DGAL_LOCUS1829</name>
</gene>